<dbReference type="PRINTS" id="PR00035">
    <property type="entry name" value="HTHGNTR"/>
</dbReference>
<sequence>MAIDSTEQNLWVEEDLVPIRDKVYNYLKNAILNGEYGSGERLIERELADKLKISRTPIREALFRLESQGLVKTVPRKGVIVSEISFEMVMEVFTILSALQVLAVKLAIQKLNADSLQAFSKLIEKIEAFLDGQPADASIMHMEIYDTLFKTANSPKLSEIIQGLQEYIRAFANTGYEIPGRMKESMKEHLEVLQAVQRKETELAEYLTKIHLEKSRRAYMEVMEEALAEQNKNGAQEAEDSK</sequence>
<keyword evidence="3" id="KW-0804">Transcription</keyword>
<evidence type="ECO:0000313" key="6">
    <source>
        <dbReference type="Proteomes" id="UP001310386"/>
    </source>
</evidence>
<reference evidence="5" key="1">
    <citation type="submission" date="2023-12" db="EMBL/GenBank/DDBJ databases">
        <title>Fervidustalea candida gen. nov., sp. nov., a novel member of the family Paenibacillaceae isolated from a geothermal area.</title>
        <authorList>
            <person name="Li W.-J."/>
            <person name="Jiao J.-Y."/>
            <person name="Chen Y."/>
        </authorList>
    </citation>
    <scope>NUCLEOTIDE SEQUENCE</scope>
    <source>
        <strain evidence="5">SYSU GA230002</strain>
    </source>
</reference>
<gene>
    <name evidence="5" type="ORF">VF724_06245</name>
</gene>
<name>A0ABU5ZFI8_9BACL</name>
<dbReference type="InterPro" id="IPR036388">
    <property type="entry name" value="WH-like_DNA-bd_sf"/>
</dbReference>
<dbReference type="SMART" id="SM00345">
    <property type="entry name" value="HTH_GNTR"/>
    <property type="match status" value="1"/>
</dbReference>
<dbReference type="EMBL" id="JAYJLD010000006">
    <property type="protein sequence ID" value="MEB3101263.1"/>
    <property type="molecule type" value="Genomic_DNA"/>
</dbReference>
<dbReference type="RefSeq" id="WP_371753369.1">
    <property type="nucleotide sequence ID" value="NZ_JAYJLD010000006.1"/>
</dbReference>
<dbReference type="SUPFAM" id="SSF48008">
    <property type="entry name" value="GntR ligand-binding domain-like"/>
    <property type="match status" value="1"/>
</dbReference>
<keyword evidence="6" id="KW-1185">Reference proteome</keyword>
<dbReference type="SUPFAM" id="SSF46785">
    <property type="entry name" value="Winged helix' DNA-binding domain"/>
    <property type="match status" value="1"/>
</dbReference>
<comment type="caution">
    <text evidence="5">The sequence shown here is derived from an EMBL/GenBank/DDBJ whole genome shotgun (WGS) entry which is preliminary data.</text>
</comment>
<dbReference type="InterPro" id="IPR008920">
    <property type="entry name" value="TF_FadR/GntR_C"/>
</dbReference>
<dbReference type="Pfam" id="PF00392">
    <property type="entry name" value="GntR"/>
    <property type="match status" value="1"/>
</dbReference>
<dbReference type="Pfam" id="PF07729">
    <property type="entry name" value="FCD"/>
    <property type="match status" value="1"/>
</dbReference>
<protein>
    <submittedName>
        <fullName evidence="5">GntR family transcriptional regulator</fullName>
    </submittedName>
</protein>
<accession>A0ABU5ZFI8</accession>
<dbReference type="PROSITE" id="PS50949">
    <property type="entry name" value="HTH_GNTR"/>
    <property type="match status" value="1"/>
</dbReference>
<dbReference type="InterPro" id="IPR011711">
    <property type="entry name" value="GntR_C"/>
</dbReference>
<keyword evidence="2" id="KW-0238">DNA-binding</keyword>
<organism evidence="5 6">
    <name type="scientific">Ferviditalea candida</name>
    <dbReference type="NCBI Taxonomy" id="3108399"/>
    <lineage>
        <taxon>Bacteria</taxon>
        <taxon>Bacillati</taxon>
        <taxon>Bacillota</taxon>
        <taxon>Bacilli</taxon>
        <taxon>Bacillales</taxon>
        <taxon>Paenibacillaceae</taxon>
        <taxon>Ferviditalea</taxon>
    </lineage>
</organism>
<evidence type="ECO:0000256" key="3">
    <source>
        <dbReference type="ARBA" id="ARBA00023163"/>
    </source>
</evidence>
<dbReference type="PANTHER" id="PTHR43537">
    <property type="entry name" value="TRANSCRIPTIONAL REGULATOR, GNTR FAMILY"/>
    <property type="match status" value="1"/>
</dbReference>
<dbReference type="SMART" id="SM00895">
    <property type="entry name" value="FCD"/>
    <property type="match status" value="1"/>
</dbReference>
<dbReference type="InterPro" id="IPR000524">
    <property type="entry name" value="Tscrpt_reg_HTH_GntR"/>
</dbReference>
<dbReference type="Gene3D" id="1.10.10.10">
    <property type="entry name" value="Winged helix-like DNA-binding domain superfamily/Winged helix DNA-binding domain"/>
    <property type="match status" value="1"/>
</dbReference>
<dbReference type="InterPro" id="IPR036390">
    <property type="entry name" value="WH_DNA-bd_sf"/>
</dbReference>
<evidence type="ECO:0000256" key="1">
    <source>
        <dbReference type="ARBA" id="ARBA00023015"/>
    </source>
</evidence>
<keyword evidence="1" id="KW-0805">Transcription regulation</keyword>
<feature type="domain" description="HTH gntR-type" evidence="4">
    <location>
        <begin position="17"/>
        <end position="84"/>
    </location>
</feature>
<dbReference type="Gene3D" id="1.20.120.530">
    <property type="entry name" value="GntR ligand-binding domain-like"/>
    <property type="match status" value="1"/>
</dbReference>
<evidence type="ECO:0000259" key="4">
    <source>
        <dbReference type="PROSITE" id="PS50949"/>
    </source>
</evidence>
<proteinExistence type="predicted"/>
<dbReference type="PANTHER" id="PTHR43537:SF24">
    <property type="entry name" value="GLUCONATE OPERON TRANSCRIPTIONAL REPRESSOR"/>
    <property type="match status" value="1"/>
</dbReference>
<dbReference type="Proteomes" id="UP001310386">
    <property type="component" value="Unassembled WGS sequence"/>
</dbReference>
<evidence type="ECO:0000256" key="2">
    <source>
        <dbReference type="ARBA" id="ARBA00023125"/>
    </source>
</evidence>
<dbReference type="CDD" id="cd07377">
    <property type="entry name" value="WHTH_GntR"/>
    <property type="match status" value="1"/>
</dbReference>
<evidence type="ECO:0000313" key="5">
    <source>
        <dbReference type="EMBL" id="MEB3101263.1"/>
    </source>
</evidence>